<sequence length="402" mass="43810">MITTYFRRRSAIAIARLFGSLTSSGFGRPWPTSQNGQRRVQMSPMIMNVAVPPEKHSPRLGQDASSQTLCSLCLRSNCLIRSTSGETGMRTRIQSGFFGRSTVGMILTGMRATFSAPRSLTPASTFGRATRSETSSVGIRVCTVSVIMVYSARKGRLLSVVEVFDELRTQSGTYLGKFYLPCLIAQLGHGQSGVSARVDAAERLKVHVDVQRQTMKRTAVANAQTERRYFRAVNVYARGISLGCCLDAVVGEQGDEGVLDPGDQIANAETKAPDVQHQVSHQLARAMISHLAATIDLYDRNITRQQQMLGLAGLSLGENRRMLDQPDFIGSLAATLVGKALHGVPGGFVIDQAQITKTQRSRHQSTMCTKPVARKALLISRNWSSPVATMCNCTVVYLPLLL</sequence>
<evidence type="ECO:0000313" key="2">
    <source>
        <dbReference type="Proteomes" id="UP000276886"/>
    </source>
</evidence>
<dbReference type="AlphaFoldDB" id="A0A3M3UAW5"/>
<reference evidence="1 2" key="1">
    <citation type="submission" date="2018-08" db="EMBL/GenBank/DDBJ databases">
        <title>Recombination of ecologically and evolutionarily significant loci maintains genetic cohesion in the Pseudomonas syringae species complex.</title>
        <authorList>
            <person name="Dillon M."/>
            <person name="Thakur S."/>
            <person name="Almeida R.N.D."/>
            <person name="Weir B.S."/>
            <person name="Guttman D.S."/>
        </authorList>
    </citation>
    <scope>NUCLEOTIDE SEQUENCE [LARGE SCALE GENOMIC DNA]</scope>
    <source>
        <strain evidence="1 2">ICMP 2788</strain>
    </source>
</reference>
<gene>
    <name evidence="1" type="ORF">ALQ44_05737</name>
</gene>
<organism evidence="1 2">
    <name type="scientific">Pseudomonas syringae pv. pisi</name>
    <dbReference type="NCBI Taxonomy" id="59510"/>
    <lineage>
        <taxon>Bacteria</taxon>
        <taxon>Pseudomonadati</taxon>
        <taxon>Pseudomonadota</taxon>
        <taxon>Gammaproteobacteria</taxon>
        <taxon>Pseudomonadales</taxon>
        <taxon>Pseudomonadaceae</taxon>
        <taxon>Pseudomonas</taxon>
        <taxon>Pseudomonas syringae</taxon>
    </lineage>
</organism>
<comment type="caution">
    <text evidence="1">The sequence shown here is derived from an EMBL/GenBank/DDBJ whole genome shotgun (WGS) entry which is preliminary data.</text>
</comment>
<name>A0A3M3UAW5_PSESJ</name>
<proteinExistence type="predicted"/>
<dbReference type="EMBL" id="RBPQ01000079">
    <property type="protein sequence ID" value="RMO30334.1"/>
    <property type="molecule type" value="Genomic_DNA"/>
</dbReference>
<evidence type="ECO:0000313" key="1">
    <source>
        <dbReference type="EMBL" id="RMO30334.1"/>
    </source>
</evidence>
<protein>
    <submittedName>
        <fullName evidence="1">Uncharacterized protein</fullName>
    </submittedName>
</protein>
<accession>A0A3M3UAW5</accession>
<dbReference type="Proteomes" id="UP000276886">
    <property type="component" value="Unassembled WGS sequence"/>
</dbReference>